<protein>
    <submittedName>
        <fullName evidence="1">Uncharacterized protein</fullName>
    </submittedName>
</protein>
<accession>A0A0D7AFU1</accession>
<evidence type="ECO:0000313" key="2">
    <source>
        <dbReference type="Proteomes" id="UP000054144"/>
    </source>
</evidence>
<reference evidence="1 2" key="1">
    <citation type="journal article" date="2015" name="Fungal Genet. Biol.">
        <title>Evolution of novel wood decay mechanisms in Agaricales revealed by the genome sequences of Fistulina hepatica and Cylindrobasidium torrendii.</title>
        <authorList>
            <person name="Floudas D."/>
            <person name="Held B.W."/>
            <person name="Riley R."/>
            <person name="Nagy L.G."/>
            <person name="Koehler G."/>
            <person name="Ransdell A.S."/>
            <person name="Younus H."/>
            <person name="Chow J."/>
            <person name="Chiniquy J."/>
            <person name="Lipzen A."/>
            <person name="Tritt A."/>
            <person name="Sun H."/>
            <person name="Haridas S."/>
            <person name="LaButti K."/>
            <person name="Ohm R.A."/>
            <person name="Kues U."/>
            <person name="Blanchette R.A."/>
            <person name="Grigoriev I.V."/>
            <person name="Minto R.E."/>
            <person name="Hibbett D.S."/>
        </authorList>
    </citation>
    <scope>NUCLEOTIDE SEQUENCE [LARGE SCALE GENOMIC DNA]</scope>
    <source>
        <strain evidence="1 2">ATCC 64428</strain>
    </source>
</reference>
<dbReference type="Proteomes" id="UP000054144">
    <property type="component" value="Unassembled WGS sequence"/>
</dbReference>
<dbReference type="InterPro" id="IPR036396">
    <property type="entry name" value="Cyt_P450_sf"/>
</dbReference>
<name>A0A0D7AFU1_9AGAR</name>
<dbReference type="Gene3D" id="1.10.630.10">
    <property type="entry name" value="Cytochrome P450"/>
    <property type="match status" value="1"/>
</dbReference>
<dbReference type="GO" id="GO:0004497">
    <property type="term" value="F:monooxygenase activity"/>
    <property type="evidence" value="ECO:0007669"/>
    <property type="project" value="InterPro"/>
</dbReference>
<dbReference type="AlphaFoldDB" id="A0A0D7AFU1"/>
<proteinExistence type="predicted"/>
<dbReference type="GO" id="GO:0005506">
    <property type="term" value="F:iron ion binding"/>
    <property type="evidence" value="ECO:0007669"/>
    <property type="project" value="InterPro"/>
</dbReference>
<dbReference type="GO" id="GO:0020037">
    <property type="term" value="F:heme binding"/>
    <property type="evidence" value="ECO:0007669"/>
    <property type="project" value="InterPro"/>
</dbReference>
<dbReference type="EMBL" id="KN881676">
    <property type="protein sequence ID" value="KIY50191.1"/>
    <property type="molecule type" value="Genomic_DNA"/>
</dbReference>
<keyword evidence="2" id="KW-1185">Reference proteome</keyword>
<evidence type="ECO:0000313" key="1">
    <source>
        <dbReference type="EMBL" id="KIY50191.1"/>
    </source>
</evidence>
<dbReference type="SUPFAM" id="SSF48264">
    <property type="entry name" value="Cytochrome P450"/>
    <property type="match status" value="1"/>
</dbReference>
<dbReference type="GO" id="GO:0016705">
    <property type="term" value="F:oxidoreductase activity, acting on paired donors, with incorporation or reduction of molecular oxygen"/>
    <property type="evidence" value="ECO:0007669"/>
    <property type="project" value="InterPro"/>
</dbReference>
<sequence length="323" mass="35456">MIPREMAALYDGEQGADVAAISEGQQGTPVEFPANDGMRASGICSVVCPYQCRNGRRSHMVIMTSTAFTQVVFLLYTECVDAHCESSLSHLHLIGTPATVSMVTPMTVHCTAIKYGGTSGGPPTTFCSAGAVAFLVLSHPVLLEAAVPAGNSASSYKHSKDLPYFEACMYEGRVDCRIAHLIVTFNVDERHDRPKCQPRRKYTVELWGDIEAYRPERLLGEDRTQSMKYLTAFGQGTRACSGSASISKPYEGDTLTLHMPTSILLRAWHFPTDVWAWHQGAASITVLRVSVMQYTRRYSTGVLRGGHQNDLTIMYSFGEDILA</sequence>
<dbReference type="OrthoDB" id="1470350at2759"/>
<organism evidence="1 2">
    <name type="scientific">Fistulina hepatica ATCC 64428</name>
    <dbReference type="NCBI Taxonomy" id="1128425"/>
    <lineage>
        <taxon>Eukaryota</taxon>
        <taxon>Fungi</taxon>
        <taxon>Dikarya</taxon>
        <taxon>Basidiomycota</taxon>
        <taxon>Agaricomycotina</taxon>
        <taxon>Agaricomycetes</taxon>
        <taxon>Agaricomycetidae</taxon>
        <taxon>Agaricales</taxon>
        <taxon>Fistulinaceae</taxon>
        <taxon>Fistulina</taxon>
    </lineage>
</organism>
<gene>
    <name evidence="1" type="ORF">FISHEDRAFT_57536</name>
</gene>